<dbReference type="EMBL" id="MHVS01000005">
    <property type="protein sequence ID" value="OHA96335.1"/>
    <property type="molecule type" value="Genomic_DNA"/>
</dbReference>
<reference evidence="1 2" key="1">
    <citation type="journal article" date="2016" name="Nat. Commun.">
        <title>Thousands of microbial genomes shed light on interconnected biogeochemical processes in an aquifer system.</title>
        <authorList>
            <person name="Anantharaman K."/>
            <person name="Brown C.T."/>
            <person name="Hug L.A."/>
            <person name="Sharon I."/>
            <person name="Castelle C.J."/>
            <person name="Probst A.J."/>
            <person name="Thomas B.C."/>
            <person name="Singh A."/>
            <person name="Wilkins M.J."/>
            <person name="Karaoz U."/>
            <person name="Brodie E.L."/>
            <person name="Williams K.H."/>
            <person name="Hubbard S.S."/>
            <person name="Banfield J.F."/>
        </authorList>
    </citation>
    <scope>NUCLEOTIDE SEQUENCE [LARGE SCALE GENOMIC DNA]</scope>
</reference>
<evidence type="ECO:0008006" key="3">
    <source>
        <dbReference type="Google" id="ProtNLM"/>
    </source>
</evidence>
<sequence length="122" mass="13301">MHRLAVAALAALLATGCAVKGRKFYFTPVAEVAVINDCRGAATLIVESIDEVVARLGYGERGRVILPRPYGGSDGQMILTVRGQSITGIYLGSDSRTFYVYDRSRQEVWQVRYLTGGAGCRR</sequence>
<organism evidence="1 2">
    <name type="scientific">Candidatus Zambryskibacteria bacterium RIFCSPHIGHO2_02_FULL_43_37</name>
    <dbReference type="NCBI Taxonomy" id="1802749"/>
    <lineage>
        <taxon>Bacteria</taxon>
        <taxon>Candidatus Zambryskiibacteriota</taxon>
    </lineage>
</organism>
<accession>A0A1G2TGB7</accession>
<dbReference type="AlphaFoldDB" id="A0A1G2TGB7"/>
<name>A0A1G2TGB7_9BACT</name>
<proteinExistence type="predicted"/>
<dbReference type="PROSITE" id="PS51257">
    <property type="entry name" value="PROKAR_LIPOPROTEIN"/>
    <property type="match status" value="1"/>
</dbReference>
<evidence type="ECO:0000313" key="2">
    <source>
        <dbReference type="Proteomes" id="UP000177279"/>
    </source>
</evidence>
<dbReference type="Proteomes" id="UP000177279">
    <property type="component" value="Unassembled WGS sequence"/>
</dbReference>
<protein>
    <recommendedName>
        <fullName evidence="3">Lipoprotein</fullName>
    </recommendedName>
</protein>
<gene>
    <name evidence="1" type="ORF">A3D49_00365</name>
</gene>
<comment type="caution">
    <text evidence="1">The sequence shown here is derived from an EMBL/GenBank/DDBJ whole genome shotgun (WGS) entry which is preliminary data.</text>
</comment>
<evidence type="ECO:0000313" key="1">
    <source>
        <dbReference type="EMBL" id="OHA96335.1"/>
    </source>
</evidence>